<dbReference type="GO" id="GO:0005730">
    <property type="term" value="C:nucleolus"/>
    <property type="evidence" value="ECO:0007669"/>
    <property type="project" value="TreeGrafter"/>
</dbReference>
<name>A0A8B8A2Y5_ACAPL</name>
<keyword evidence="2" id="KW-1185">Reference proteome</keyword>
<dbReference type="Pfam" id="PF11707">
    <property type="entry name" value="Npa1"/>
    <property type="match status" value="1"/>
</dbReference>
<gene>
    <name evidence="3" type="primary">LOC110990575</name>
</gene>
<dbReference type="InterPro" id="IPR016024">
    <property type="entry name" value="ARM-type_fold"/>
</dbReference>
<dbReference type="PANTHER" id="PTHR13500">
    <property type="entry name" value="NUCLEOLAR PRERIBOSOMAL-ASSOCIATED PROTEIN 1"/>
    <property type="match status" value="1"/>
</dbReference>
<dbReference type="GO" id="GO:0000463">
    <property type="term" value="P:maturation of LSU-rRNA from tricistronic rRNA transcript (SSU-rRNA, 5.8S rRNA, LSU-rRNA)"/>
    <property type="evidence" value="ECO:0007669"/>
    <property type="project" value="TreeGrafter"/>
</dbReference>
<sequence length="444" mass="50259">MRESNCEIHGGGCQEKTKALRHPRVKKWGDWRQSQKKRSCPVCITMATEPSPCKDEKNEDTAARCFQQIKQWPKIMELLGEDKVPAAQLCESFDTLSQILQQTSDSLPEYSSTALDIVQKILNIHISHIYHALNSNNDSSLIMSALNLLIAMVTYSQQAARDVLSTVNFQHGVFMAQVNRMDLKTEDDIRNCCIRLAMAFFVSGDNKLIKQFLTNKDFLKCFFKKLGHDRACNIKLILVTLTQYLVCNPAVTKTEKLHILNNYTLQQVAELYVWKGTSEAMHDPNIDEDLQVLEIRQLCHQFLLKVTCDLKHGINFLDNSLGLSGKNYNSILLKFLLSLHNATKDELMLELVVQILHTCPDIVNQYLTQCKMSFQLRSSASWLDNMEVLEQIMSGQSMIPSALLHAKNVSTGYMVQLAMTNTIPTVLTPVLLSQAVKVCIFVAV</sequence>
<dbReference type="OrthoDB" id="72892at2759"/>
<evidence type="ECO:0000259" key="1">
    <source>
        <dbReference type="Pfam" id="PF11707"/>
    </source>
</evidence>
<dbReference type="GeneID" id="110990575"/>
<evidence type="ECO:0000313" key="2">
    <source>
        <dbReference type="Proteomes" id="UP000694845"/>
    </source>
</evidence>
<evidence type="ECO:0000313" key="3">
    <source>
        <dbReference type="RefSeq" id="XP_022111320.1"/>
    </source>
</evidence>
<protein>
    <submittedName>
        <fullName evidence="3">Nucleolar pre-ribosomal-associated protein 1-like isoform X1</fullName>
    </submittedName>
</protein>
<dbReference type="GO" id="GO:0000466">
    <property type="term" value="P:maturation of 5.8S rRNA from tricistronic rRNA transcript (SSU-rRNA, 5.8S rRNA, LSU-rRNA)"/>
    <property type="evidence" value="ECO:0007669"/>
    <property type="project" value="TreeGrafter"/>
</dbReference>
<feature type="domain" description="URB1 N-terminal" evidence="1">
    <location>
        <begin position="88"/>
        <end position="385"/>
    </location>
</feature>
<dbReference type="AlphaFoldDB" id="A0A8B8A2Y5"/>
<dbReference type="PANTHER" id="PTHR13500:SF0">
    <property type="entry name" value="NUCLEOLAR PRE-RIBOSOMAL-ASSOCIATED PROTEIN 1"/>
    <property type="match status" value="1"/>
</dbReference>
<dbReference type="InterPro" id="IPR039844">
    <property type="entry name" value="URB1"/>
</dbReference>
<reference evidence="3" key="1">
    <citation type="submission" date="2025-08" db="UniProtKB">
        <authorList>
            <consortium name="RefSeq"/>
        </authorList>
    </citation>
    <scope>IDENTIFICATION</scope>
</reference>
<dbReference type="KEGG" id="aplc:110990575"/>
<proteinExistence type="predicted"/>
<dbReference type="Proteomes" id="UP000694845">
    <property type="component" value="Unplaced"/>
</dbReference>
<dbReference type="InterPro" id="IPR021714">
    <property type="entry name" value="URB1_N"/>
</dbReference>
<dbReference type="RefSeq" id="XP_022111320.1">
    <property type="nucleotide sequence ID" value="XM_022255628.1"/>
</dbReference>
<organism evidence="2 3">
    <name type="scientific">Acanthaster planci</name>
    <name type="common">Crown-of-thorns starfish</name>
    <dbReference type="NCBI Taxonomy" id="133434"/>
    <lineage>
        <taxon>Eukaryota</taxon>
        <taxon>Metazoa</taxon>
        <taxon>Echinodermata</taxon>
        <taxon>Eleutherozoa</taxon>
        <taxon>Asterozoa</taxon>
        <taxon>Asteroidea</taxon>
        <taxon>Valvatacea</taxon>
        <taxon>Valvatida</taxon>
        <taxon>Acanthasteridae</taxon>
        <taxon>Acanthaster</taxon>
    </lineage>
</organism>
<accession>A0A8B8A2Y5</accession>
<dbReference type="SUPFAM" id="SSF48371">
    <property type="entry name" value="ARM repeat"/>
    <property type="match status" value="1"/>
</dbReference>